<protein>
    <submittedName>
        <fullName evidence="4">ATP phosphoribosyltransferase regulatory subunit</fullName>
    </submittedName>
</protein>
<dbReference type="InterPro" id="IPR041715">
    <property type="entry name" value="HisRS-like_core"/>
</dbReference>
<dbReference type="NCBIfam" id="NF008951">
    <property type="entry name" value="PRK12295.1-4"/>
    <property type="match status" value="1"/>
</dbReference>
<dbReference type="GO" id="GO:0006427">
    <property type="term" value="P:histidyl-tRNA aminoacylation"/>
    <property type="evidence" value="ECO:0007669"/>
    <property type="project" value="TreeGrafter"/>
</dbReference>
<keyword evidence="1" id="KW-0368">Histidine biosynthesis</keyword>
<dbReference type="PANTHER" id="PTHR43707:SF1">
    <property type="entry name" value="HISTIDINE--TRNA LIGASE, MITOCHONDRIAL-RELATED"/>
    <property type="match status" value="1"/>
</dbReference>
<feature type="binding site" evidence="2">
    <location>
        <begin position="312"/>
        <end position="313"/>
    </location>
    <ligand>
        <name>L-histidine</name>
        <dbReference type="ChEBI" id="CHEBI:57595"/>
    </ligand>
</feature>
<feature type="domain" description="Class II Histidinyl-tRNA synthetase (HisRS)-like catalytic core" evidence="3">
    <location>
        <begin position="3"/>
        <end position="176"/>
    </location>
</feature>
<proteinExistence type="predicted"/>
<evidence type="ECO:0000256" key="1">
    <source>
        <dbReference type="ARBA" id="ARBA00023102"/>
    </source>
</evidence>
<feature type="binding site" evidence="2">
    <location>
        <position position="99"/>
    </location>
    <ligand>
        <name>L-histidine</name>
        <dbReference type="ChEBI" id="CHEBI:57595"/>
    </ligand>
</feature>
<dbReference type="InterPro" id="IPR004516">
    <property type="entry name" value="HisRS/HisZ"/>
</dbReference>
<comment type="caution">
    <text evidence="4">The sequence shown here is derived from an EMBL/GenBank/DDBJ whole genome shotgun (WGS) entry which is preliminary data.</text>
</comment>
<dbReference type="SUPFAM" id="SSF55681">
    <property type="entry name" value="Class II aaRS and biotin synthetases"/>
    <property type="match status" value="1"/>
</dbReference>
<dbReference type="PIRSF" id="PIRSF001549">
    <property type="entry name" value="His-tRNA_synth"/>
    <property type="match status" value="1"/>
</dbReference>
<evidence type="ECO:0000259" key="3">
    <source>
        <dbReference type="Pfam" id="PF13393"/>
    </source>
</evidence>
<feature type="binding site" evidence="2">
    <location>
        <position position="84"/>
    </location>
    <ligand>
        <name>L-histidine</name>
        <dbReference type="ChEBI" id="CHEBI:57595"/>
    </ligand>
</feature>
<feature type="binding site" evidence="2">
    <location>
        <begin position="56"/>
        <end position="58"/>
    </location>
    <ligand>
        <name>L-histidine</name>
        <dbReference type="ChEBI" id="CHEBI:57595"/>
    </ligand>
</feature>
<dbReference type="Pfam" id="PF13393">
    <property type="entry name" value="tRNA-synt_His"/>
    <property type="match status" value="2"/>
</dbReference>
<name>A0A916XT27_9HYPH</name>
<keyword evidence="4" id="KW-0808">Transferase</keyword>
<dbReference type="Gene3D" id="3.30.930.10">
    <property type="entry name" value="Bira Bifunctional Protein, Domain 2"/>
    <property type="match status" value="1"/>
</dbReference>
<reference evidence="4" key="1">
    <citation type="journal article" date="2014" name="Int. J. Syst. Evol. Microbiol.">
        <title>Complete genome sequence of Corynebacterium casei LMG S-19264T (=DSM 44701T), isolated from a smear-ripened cheese.</title>
        <authorList>
            <consortium name="US DOE Joint Genome Institute (JGI-PGF)"/>
            <person name="Walter F."/>
            <person name="Albersmeier A."/>
            <person name="Kalinowski J."/>
            <person name="Ruckert C."/>
        </authorList>
    </citation>
    <scope>NUCLEOTIDE SEQUENCE</scope>
    <source>
        <strain evidence="4">CGMCC 1.15493</strain>
    </source>
</reference>
<dbReference type="PANTHER" id="PTHR43707">
    <property type="entry name" value="HISTIDYL-TRNA SYNTHETASE"/>
    <property type="match status" value="1"/>
</dbReference>
<dbReference type="GO" id="GO:0000105">
    <property type="term" value="P:L-histidine biosynthetic process"/>
    <property type="evidence" value="ECO:0007669"/>
    <property type="project" value="UniProtKB-KW"/>
</dbReference>
<evidence type="ECO:0000313" key="4">
    <source>
        <dbReference type="EMBL" id="GGD06563.1"/>
    </source>
</evidence>
<evidence type="ECO:0000256" key="2">
    <source>
        <dbReference type="PIRSR" id="PIRSR001549-1"/>
    </source>
</evidence>
<keyword evidence="5" id="KW-1185">Reference proteome</keyword>
<feature type="domain" description="Class II Histidinyl-tRNA synthetase (HisRS)-like catalytic core" evidence="3">
    <location>
        <begin position="279"/>
        <end position="360"/>
    </location>
</feature>
<dbReference type="InterPro" id="IPR045864">
    <property type="entry name" value="aa-tRNA-synth_II/BPL/LPL"/>
</dbReference>
<reference evidence="4" key="2">
    <citation type="submission" date="2020-09" db="EMBL/GenBank/DDBJ databases">
        <authorList>
            <person name="Sun Q."/>
            <person name="Zhou Y."/>
        </authorList>
    </citation>
    <scope>NUCLEOTIDE SEQUENCE</scope>
    <source>
        <strain evidence="4">CGMCC 1.15493</strain>
    </source>
</reference>
<dbReference type="GO" id="GO:0005737">
    <property type="term" value="C:cytoplasm"/>
    <property type="evidence" value="ECO:0007669"/>
    <property type="project" value="InterPro"/>
</dbReference>
<dbReference type="Proteomes" id="UP000613160">
    <property type="component" value="Unassembled WGS sequence"/>
</dbReference>
<dbReference type="EMBL" id="BMJJ01000001">
    <property type="protein sequence ID" value="GGD06563.1"/>
    <property type="molecule type" value="Genomic_DNA"/>
</dbReference>
<gene>
    <name evidence="4" type="primary">hisZ</name>
    <name evidence="4" type="ORF">GCM10011335_06930</name>
</gene>
<dbReference type="GO" id="GO:0004821">
    <property type="term" value="F:histidine-tRNA ligase activity"/>
    <property type="evidence" value="ECO:0007669"/>
    <property type="project" value="TreeGrafter"/>
</dbReference>
<accession>A0A916XT27</accession>
<dbReference type="AlphaFoldDB" id="A0A916XT27"/>
<evidence type="ECO:0000313" key="5">
    <source>
        <dbReference type="Proteomes" id="UP000613160"/>
    </source>
</evidence>
<organism evidence="4 5">
    <name type="scientific">Aureimonas glaciei</name>
    <dbReference type="NCBI Taxonomy" id="1776957"/>
    <lineage>
        <taxon>Bacteria</taxon>
        <taxon>Pseudomonadati</taxon>
        <taxon>Pseudomonadota</taxon>
        <taxon>Alphaproteobacteria</taxon>
        <taxon>Hyphomicrobiales</taxon>
        <taxon>Aurantimonadaceae</taxon>
        <taxon>Aureimonas</taxon>
    </lineage>
</organism>
<keyword evidence="1" id="KW-0028">Amino-acid biosynthesis</keyword>
<sequence length="370" mass="38840">MDAALESLFAARGAVPVTVPILQPADPYLDTAGEALRRRIFLTRGEGGEALCLRPDFTIPVCLAHIGLGGVLPRRYSYLGLVFRQLRAEGSEFRQAGIEDLGDGDFAAADARALADALAGLGAAGYRGPLDTVLGDQGLFEAFLAALGLPDGWQRRLVRTFGDDTLLAAALDDLSRHDGQAVAGLSPSLHALAKVGETGRLAVAVAEMMEQAGLSPHAGRTPAEIAQRLVEKVAVAETALSDTALHRLRRFLAIDCPLPEAAALLREMTGASGLDIGPALAVFEARNAALQAAGVDLGTVRYRAAFGRTIDYYTGMVFEARIPGARDPLAGGGRFDRLLTFLGARAPIPAVGFSLWLDRIALAIPGGGRP</sequence>
<feature type="binding site" evidence="2">
    <location>
        <position position="95"/>
    </location>
    <ligand>
        <name>L-histidine</name>
        <dbReference type="ChEBI" id="CHEBI:57595"/>
    </ligand>
</feature>
<feature type="binding site" evidence="2">
    <location>
        <position position="308"/>
    </location>
    <ligand>
        <name>L-histidine</name>
        <dbReference type="ChEBI" id="CHEBI:57595"/>
    </ligand>
</feature>
<dbReference type="RefSeq" id="WP_188849135.1">
    <property type="nucleotide sequence ID" value="NZ_BMJJ01000001.1"/>
</dbReference>
<dbReference type="GO" id="GO:0016757">
    <property type="term" value="F:glycosyltransferase activity"/>
    <property type="evidence" value="ECO:0007669"/>
    <property type="project" value="UniProtKB-KW"/>
</dbReference>
<keyword evidence="4" id="KW-0328">Glycosyltransferase</keyword>